<dbReference type="InterPro" id="IPR006311">
    <property type="entry name" value="TAT_signal"/>
</dbReference>
<gene>
    <name evidence="2" type="ORF">H8R02_07290</name>
</gene>
<feature type="chain" id="PRO_5036766197" evidence="1">
    <location>
        <begin position="25"/>
        <end position="361"/>
    </location>
</feature>
<dbReference type="GO" id="GO:0070573">
    <property type="term" value="F:metallodipeptidase activity"/>
    <property type="evidence" value="ECO:0007669"/>
    <property type="project" value="InterPro"/>
</dbReference>
<dbReference type="RefSeq" id="WP_187080722.1">
    <property type="nucleotide sequence ID" value="NZ_JACORU010000002.1"/>
</dbReference>
<keyword evidence="1" id="KW-0732">Signal</keyword>
<dbReference type="InterPro" id="IPR032466">
    <property type="entry name" value="Metal_Hydrolase"/>
</dbReference>
<sequence>MATPISRRQVLAFSAAFAAGGAFAQQPADVRKPYLADMHSHYGMFLPRLFGLDLAKHMRETGTTLLAWSATDDNRWIGLGPLGWKQVREPKPGELWDHFRARLAGYEAKLAEWQVPKALTPADIDAALAGEPRVLLATEAANFLEGRPERVAQAHAWGIRHMQMVHYIQSPLGDYQTAQPQHGGITELGRQVVRECRRHGIVVDLAHATPAFIDGALDAAADVQVVWSHSWIHRQDGMPWNTPGYLARSLPLASARKIAARGGAIGLWALRVSGDPMYGPRNVATFADEMMRMCDLVGPAHVAFGTDMEGVGTQPILNSYVDLHDVADNLSRRGVAEATLHGIFIGNYARIVKAAMQGAKA</sequence>
<dbReference type="AlphaFoldDB" id="A0A923M7I2"/>
<dbReference type="Pfam" id="PF01244">
    <property type="entry name" value="Peptidase_M19"/>
    <property type="match status" value="1"/>
</dbReference>
<evidence type="ECO:0000313" key="3">
    <source>
        <dbReference type="Proteomes" id="UP000596827"/>
    </source>
</evidence>
<comment type="caution">
    <text evidence="2">The sequence shown here is derived from an EMBL/GenBank/DDBJ whole genome shotgun (WGS) entry which is preliminary data.</text>
</comment>
<dbReference type="Proteomes" id="UP000596827">
    <property type="component" value="Unassembled WGS sequence"/>
</dbReference>
<evidence type="ECO:0000313" key="2">
    <source>
        <dbReference type="EMBL" id="MBC5764246.1"/>
    </source>
</evidence>
<dbReference type="PROSITE" id="PS51318">
    <property type="entry name" value="TAT"/>
    <property type="match status" value="1"/>
</dbReference>
<evidence type="ECO:0000256" key="1">
    <source>
        <dbReference type="SAM" id="SignalP"/>
    </source>
</evidence>
<dbReference type="InterPro" id="IPR008257">
    <property type="entry name" value="Pept_M19"/>
</dbReference>
<protein>
    <submittedName>
        <fullName evidence="2">Membrane dipeptidase</fullName>
    </submittedName>
</protein>
<accession>A0A923M7I2</accession>
<dbReference type="Gene3D" id="3.20.20.140">
    <property type="entry name" value="Metal-dependent hydrolases"/>
    <property type="match status" value="1"/>
</dbReference>
<dbReference type="PROSITE" id="PS51365">
    <property type="entry name" value="RENAL_DIPEPTIDASE_2"/>
    <property type="match status" value="1"/>
</dbReference>
<feature type="signal peptide" evidence="1">
    <location>
        <begin position="1"/>
        <end position="24"/>
    </location>
</feature>
<dbReference type="PANTHER" id="PTHR10443:SF12">
    <property type="entry name" value="DIPEPTIDASE"/>
    <property type="match status" value="1"/>
</dbReference>
<dbReference type="PANTHER" id="PTHR10443">
    <property type="entry name" value="MICROSOMAL DIPEPTIDASE"/>
    <property type="match status" value="1"/>
</dbReference>
<dbReference type="SUPFAM" id="SSF51556">
    <property type="entry name" value="Metallo-dependent hydrolases"/>
    <property type="match status" value="1"/>
</dbReference>
<keyword evidence="3" id="KW-1185">Reference proteome</keyword>
<dbReference type="GO" id="GO:0006508">
    <property type="term" value="P:proteolysis"/>
    <property type="evidence" value="ECO:0007669"/>
    <property type="project" value="InterPro"/>
</dbReference>
<dbReference type="EMBL" id="JACORU010000002">
    <property type="protein sequence ID" value="MBC5764246.1"/>
    <property type="molecule type" value="Genomic_DNA"/>
</dbReference>
<name>A0A923M7I2_9BURK</name>
<organism evidence="2 3">
    <name type="scientific">Ramlibacter albus</name>
    <dbReference type="NCBI Taxonomy" id="2079448"/>
    <lineage>
        <taxon>Bacteria</taxon>
        <taxon>Pseudomonadati</taxon>
        <taxon>Pseudomonadota</taxon>
        <taxon>Betaproteobacteria</taxon>
        <taxon>Burkholderiales</taxon>
        <taxon>Comamonadaceae</taxon>
        <taxon>Ramlibacter</taxon>
    </lineage>
</organism>
<reference evidence="2" key="1">
    <citation type="submission" date="2020-08" db="EMBL/GenBank/DDBJ databases">
        <title>Ramlibacter sp. GTP1 16S ribosomal RNA gene genome sequencing and assembly.</title>
        <authorList>
            <person name="Kang M."/>
        </authorList>
    </citation>
    <scope>NUCLEOTIDE SEQUENCE</scope>
    <source>
        <strain evidence="2">GTP1</strain>
    </source>
</reference>
<proteinExistence type="predicted"/>